<feature type="domain" description="PDZ" evidence="4">
    <location>
        <begin position="212"/>
        <end position="282"/>
    </location>
</feature>
<dbReference type="Gene3D" id="2.30.42.10">
    <property type="match status" value="1"/>
</dbReference>
<comment type="caution">
    <text evidence="5">The sequence shown here is derived from an EMBL/GenBank/DDBJ whole genome shotgun (WGS) entry which is preliminary data.</text>
</comment>
<dbReference type="AlphaFoldDB" id="W4LGS5"/>
<dbReference type="InterPro" id="IPR051201">
    <property type="entry name" value="Chloro_Bact_Ser_Proteases"/>
</dbReference>
<keyword evidence="6" id="KW-1185">Reference proteome</keyword>
<dbReference type="SUPFAM" id="SSF50156">
    <property type="entry name" value="PDZ domain-like"/>
    <property type="match status" value="1"/>
</dbReference>
<dbReference type="InterPro" id="IPR036034">
    <property type="entry name" value="PDZ_sf"/>
</dbReference>
<name>W4LGS5_ENTF1</name>
<evidence type="ECO:0000259" key="4">
    <source>
        <dbReference type="SMART" id="SM00228"/>
    </source>
</evidence>
<dbReference type="SMART" id="SM00228">
    <property type="entry name" value="PDZ"/>
    <property type="match status" value="1"/>
</dbReference>
<dbReference type="PRINTS" id="PR00834">
    <property type="entry name" value="PROTEASES2C"/>
</dbReference>
<dbReference type="GO" id="GO:0004252">
    <property type="term" value="F:serine-type endopeptidase activity"/>
    <property type="evidence" value="ECO:0007669"/>
    <property type="project" value="InterPro"/>
</dbReference>
<gene>
    <name evidence="5" type="ORF">ETSY1_26170</name>
</gene>
<evidence type="ECO:0000256" key="2">
    <source>
        <dbReference type="ARBA" id="ARBA00022670"/>
    </source>
</evidence>
<dbReference type="PANTHER" id="PTHR43343:SF3">
    <property type="entry name" value="PROTEASE DO-LIKE 8, CHLOROPLASTIC"/>
    <property type="match status" value="1"/>
</dbReference>
<dbReference type="SUPFAM" id="SSF50494">
    <property type="entry name" value="Trypsin-like serine proteases"/>
    <property type="match status" value="1"/>
</dbReference>
<proteinExistence type="inferred from homology"/>
<dbReference type="InterPro" id="IPR001940">
    <property type="entry name" value="Peptidase_S1C"/>
</dbReference>
<dbReference type="Pfam" id="PF13365">
    <property type="entry name" value="Trypsin_2"/>
    <property type="match status" value="1"/>
</dbReference>
<dbReference type="Proteomes" id="UP000019141">
    <property type="component" value="Unassembled WGS sequence"/>
</dbReference>
<evidence type="ECO:0000313" key="5">
    <source>
        <dbReference type="EMBL" id="ETW96546.1"/>
    </source>
</evidence>
<dbReference type="EMBL" id="AZHW01000773">
    <property type="protein sequence ID" value="ETW96546.1"/>
    <property type="molecule type" value="Genomic_DNA"/>
</dbReference>
<evidence type="ECO:0000256" key="1">
    <source>
        <dbReference type="ARBA" id="ARBA00010541"/>
    </source>
</evidence>
<reference evidence="5 6" key="1">
    <citation type="journal article" date="2014" name="Nature">
        <title>An environmental bacterial taxon with a large and distinct metabolic repertoire.</title>
        <authorList>
            <person name="Wilson M.C."/>
            <person name="Mori T."/>
            <person name="Ruckert C."/>
            <person name="Uria A.R."/>
            <person name="Helf M.J."/>
            <person name="Takada K."/>
            <person name="Gernert C."/>
            <person name="Steffens U.A."/>
            <person name="Heycke N."/>
            <person name="Schmitt S."/>
            <person name="Rinke C."/>
            <person name="Helfrich E.J."/>
            <person name="Brachmann A.O."/>
            <person name="Gurgui C."/>
            <person name="Wakimoto T."/>
            <person name="Kracht M."/>
            <person name="Crusemann M."/>
            <person name="Hentschel U."/>
            <person name="Abe I."/>
            <person name="Matsunaga S."/>
            <person name="Kalinowski J."/>
            <person name="Takeyama H."/>
            <person name="Piel J."/>
        </authorList>
    </citation>
    <scope>NUCLEOTIDE SEQUENCE [LARGE SCALE GENOMIC DNA]</scope>
    <source>
        <strain evidence="6">TSY1</strain>
    </source>
</reference>
<sequence>MNGYYKFLEQLIPATVNIHNIAKRDHPSSGILGVERAGSGTLIDGDGHILTVGYVVLGAEELTVTLQQGEETSARVVYIDFESGLALLQADVSTPYHVPVSDSSGLEAGQMGLLLASTDVLERRVTEGVITGIEPFDAHWEYMVDRAILTTADNPGFGGGAFVTLKGVMTGVVSLNLGGPKDASMIIPLDYFLNVRDEVLAHGRVRNRVPRAWIGIHPMPSPRGLIIFGVTEDGPAHIAGVKPGDILVSVGDQEVSDRMTLYQRLWDYQAGEEVVLIVLRKGRRHVLPIQSQDRAEFWG</sequence>
<keyword evidence="3" id="KW-0378">Hydrolase</keyword>
<organism evidence="5 6">
    <name type="scientific">Entotheonella factor</name>
    <dbReference type="NCBI Taxonomy" id="1429438"/>
    <lineage>
        <taxon>Bacteria</taxon>
        <taxon>Pseudomonadati</taxon>
        <taxon>Nitrospinota/Tectimicrobiota group</taxon>
        <taxon>Candidatus Tectimicrobiota</taxon>
        <taxon>Candidatus Entotheonellia</taxon>
        <taxon>Candidatus Entotheonellales</taxon>
        <taxon>Candidatus Entotheonellaceae</taxon>
        <taxon>Candidatus Entotheonella</taxon>
    </lineage>
</organism>
<dbReference type="GO" id="GO:0006508">
    <property type="term" value="P:proteolysis"/>
    <property type="evidence" value="ECO:0007669"/>
    <property type="project" value="UniProtKB-KW"/>
</dbReference>
<dbReference type="PANTHER" id="PTHR43343">
    <property type="entry name" value="PEPTIDASE S12"/>
    <property type="match status" value="1"/>
</dbReference>
<dbReference type="InterPro" id="IPR009003">
    <property type="entry name" value="Peptidase_S1_PA"/>
</dbReference>
<dbReference type="Gene3D" id="2.40.10.10">
    <property type="entry name" value="Trypsin-like serine proteases"/>
    <property type="match status" value="2"/>
</dbReference>
<comment type="similarity">
    <text evidence="1">Belongs to the peptidase S1C family.</text>
</comment>
<keyword evidence="2" id="KW-0645">Protease</keyword>
<accession>W4LGS5</accession>
<dbReference type="Pfam" id="PF13180">
    <property type="entry name" value="PDZ_2"/>
    <property type="match status" value="1"/>
</dbReference>
<protein>
    <recommendedName>
        <fullName evidence="4">PDZ domain-containing protein</fullName>
    </recommendedName>
</protein>
<dbReference type="InterPro" id="IPR001478">
    <property type="entry name" value="PDZ"/>
</dbReference>
<evidence type="ECO:0000256" key="3">
    <source>
        <dbReference type="ARBA" id="ARBA00022801"/>
    </source>
</evidence>
<dbReference type="HOGENOM" id="CLU_060720_0_0_7"/>
<dbReference type="InterPro" id="IPR043504">
    <property type="entry name" value="Peptidase_S1_PA_chymotrypsin"/>
</dbReference>
<evidence type="ECO:0000313" key="6">
    <source>
        <dbReference type="Proteomes" id="UP000019141"/>
    </source>
</evidence>